<name>A0A645DXY7_9ZZZZ</name>
<sequence length="178" mass="19843">MEMKNSLIPECHVLPKSFCNLSNFFISISSEPKFFISRPNSSPPSLAAKSGAVTYEVSLTAIYFNNSSPIICPIVSLTYLKLSISINTIANLSNFLLSIKHSISFENISLLGNPVRESWYAKYLIFSSYFFLSVISIPMDTITFLPLSVFIILLLQSISKFLPSFATKLISYSLSPPF</sequence>
<reference evidence="1" key="1">
    <citation type="submission" date="2019-08" db="EMBL/GenBank/DDBJ databases">
        <authorList>
            <person name="Kucharzyk K."/>
            <person name="Murdoch R.W."/>
            <person name="Higgins S."/>
            <person name="Loffler F."/>
        </authorList>
    </citation>
    <scope>NUCLEOTIDE SEQUENCE</scope>
</reference>
<evidence type="ECO:0000313" key="1">
    <source>
        <dbReference type="EMBL" id="MPM94380.1"/>
    </source>
</evidence>
<organism evidence="1">
    <name type="scientific">bioreactor metagenome</name>
    <dbReference type="NCBI Taxonomy" id="1076179"/>
    <lineage>
        <taxon>unclassified sequences</taxon>
        <taxon>metagenomes</taxon>
        <taxon>ecological metagenomes</taxon>
    </lineage>
</organism>
<dbReference type="EMBL" id="VSSQ01041028">
    <property type="protein sequence ID" value="MPM94380.1"/>
    <property type="molecule type" value="Genomic_DNA"/>
</dbReference>
<comment type="caution">
    <text evidence="1">The sequence shown here is derived from an EMBL/GenBank/DDBJ whole genome shotgun (WGS) entry which is preliminary data.</text>
</comment>
<protein>
    <submittedName>
        <fullName evidence="1">Uncharacterized protein</fullName>
    </submittedName>
</protein>
<proteinExistence type="predicted"/>
<dbReference type="AlphaFoldDB" id="A0A645DXY7"/>
<accession>A0A645DXY7</accession>
<gene>
    <name evidence="1" type="ORF">SDC9_141526</name>
</gene>